<evidence type="ECO:0000313" key="2">
    <source>
        <dbReference type="Proteomes" id="UP001595772"/>
    </source>
</evidence>
<organism evidence="1 2">
    <name type="scientific">Oceanobacillus longus</name>
    <dbReference type="NCBI Taxonomy" id="930120"/>
    <lineage>
        <taxon>Bacteria</taxon>
        <taxon>Bacillati</taxon>
        <taxon>Bacillota</taxon>
        <taxon>Bacilli</taxon>
        <taxon>Bacillales</taxon>
        <taxon>Bacillaceae</taxon>
        <taxon>Oceanobacillus</taxon>
    </lineage>
</organism>
<keyword evidence="2" id="KW-1185">Reference proteome</keyword>
<evidence type="ECO:0008006" key="3">
    <source>
        <dbReference type="Google" id="ProtNLM"/>
    </source>
</evidence>
<sequence length="105" mass="12641">MSDLKRYFVTVDTKEIREISIDDNQVEYEIMADEQDLIRIKQMFSSMEKESKDAIEDSHFRPFDEEKVENERDTYEDSLMDVYKRLYELGTDETKEKIKELGIIK</sequence>
<proteinExistence type="predicted"/>
<dbReference type="EMBL" id="JBHSAO010000001">
    <property type="protein sequence ID" value="MFC4023162.1"/>
    <property type="molecule type" value="Genomic_DNA"/>
</dbReference>
<evidence type="ECO:0000313" key="1">
    <source>
        <dbReference type="EMBL" id="MFC4023162.1"/>
    </source>
</evidence>
<reference evidence="2" key="1">
    <citation type="journal article" date="2019" name="Int. J. Syst. Evol. Microbiol.">
        <title>The Global Catalogue of Microorganisms (GCM) 10K type strain sequencing project: providing services to taxonomists for standard genome sequencing and annotation.</title>
        <authorList>
            <consortium name="The Broad Institute Genomics Platform"/>
            <consortium name="The Broad Institute Genome Sequencing Center for Infectious Disease"/>
            <person name="Wu L."/>
            <person name="Ma J."/>
        </authorList>
    </citation>
    <scope>NUCLEOTIDE SEQUENCE [LARGE SCALE GENOMIC DNA]</scope>
    <source>
        <strain evidence="2">IBRC-M 10703</strain>
    </source>
</reference>
<dbReference type="Proteomes" id="UP001595772">
    <property type="component" value="Unassembled WGS sequence"/>
</dbReference>
<protein>
    <recommendedName>
        <fullName evidence="3">Hydrolase</fullName>
    </recommendedName>
</protein>
<name>A0ABV8GWW8_9BACI</name>
<dbReference type="RefSeq" id="WP_379495640.1">
    <property type="nucleotide sequence ID" value="NZ_JBHSAO010000001.1"/>
</dbReference>
<accession>A0ABV8GWW8</accession>
<gene>
    <name evidence="1" type="ORF">ACFOUV_04930</name>
</gene>
<comment type="caution">
    <text evidence="1">The sequence shown here is derived from an EMBL/GenBank/DDBJ whole genome shotgun (WGS) entry which is preliminary data.</text>
</comment>